<feature type="transmembrane region" description="Helical" evidence="1">
    <location>
        <begin position="386"/>
        <end position="407"/>
    </location>
</feature>
<proteinExistence type="predicted"/>
<organism evidence="2 3">
    <name type="scientific">Bodo saltans</name>
    <name type="common">Flagellated protozoan</name>
    <dbReference type="NCBI Taxonomy" id="75058"/>
    <lineage>
        <taxon>Eukaryota</taxon>
        <taxon>Discoba</taxon>
        <taxon>Euglenozoa</taxon>
        <taxon>Kinetoplastea</taxon>
        <taxon>Metakinetoplastina</taxon>
        <taxon>Eubodonida</taxon>
        <taxon>Bodonidae</taxon>
        <taxon>Bodo</taxon>
    </lineage>
</organism>
<gene>
    <name evidence="2" type="ORF">BSAL_26625</name>
</gene>
<evidence type="ECO:0000313" key="3">
    <source>
        <dbReference type="Proteomes" id="UP000051952"/>
    </source>
</evidence>
<reference evidence="3" key="1">
    <citation type="submission" date="2015-09" db="EMBL/GenBank/DDBJ databases">
        <authorList>
            <consortium name="Pathogen Informatics"/>
        </authorList>
    </citation>
    <scope>NUCLEOTIDE SEQUENCE [LARGE SCALE GENOMIC DNA]</scope>
    <source>
        <strain evidence="3">Lake Konstanz</strain>
    </source>
</reference>
<feature type="transmembrane region" description="Helical" evidence="1">
    <location>
        <begin position="362"/>
        <end position="380"/>
    </location>
</feature>
<name>A0A0S4JG12_BODSA</name>
<feature type="transmembrane region" description="Helical" evidence="1">
    <location>
        <begin position="328"/>
        <end position="350"/>
    </location>
</feature>
<protein>
    <submittedName>
        <fullName evidence="2">GPI-anchored surface protein, putative</fullName>
    </submittedName>
</protein>
<accession>A0A0S4JG12</accession>
<keyword evidence="1" id="KW-0812">Transmembrane</keyword>
<feature type="transmembrane region" description="Helical" evidence="1">
    <location>
        <begin position="460"/>
        <end position="477"/>
    </location>
</feature>
<keyword evidence="1" id="KW-0472">Membrane</keyword>
<evidence type="ECO:0000256" key="1">
    <source>
        <dbReference type="SAM" id="Phobius"/>
    </source>
</evidence>
<dbReference type="AlphaFoldDB" id="A0A0S4JG12"/>
<keyword evidence="1" id="KW-1133">Transmembrane helix</keyword>
<dbReference type="EMBL" id="CYKH01001823">
    <property type="protein sequence ID" value="CUG90424.1"/>
    <property type="molecule type" value="Genomic_DNA"/>
</dbReference>
<dbReference type="Proteomes" id="UP000051952">
    <property type="component" value="Unassembled WGS sequence"/>
</dbReference>
<dbReference type="VEuPathDB" id="TriTrypDB:BSAL_26625"/>
<sequence length="513" mass="55581">MSGSASFTLQSGFGDGALSQDAEMPVLLQSYYVVLSDTFGLEASGYAQINASSVSVDWSALDALLPRQLLLVSPSLVAQIQRSDPGWLSRGLQPSTTSTSSSSVASNSIENYLAAKTALLNRTFVFLRVYRSSVWSSAMSSGVAKPCGVPFLASTRLRYDLSSSGDSVVHQATLVVTLSTSDYVTLVALQCSHVPLSLTFDYALVNEGDVEVSSSQIPYVNLHIFQLGVYAAALLLWASHMLYTWHGGTNHTTAPAAAQQSSTSPLPPLRTHQDWLLGGSRPDWLVAVLLSVKSVENIVEIGNRTIQFREIAPGDDENSTRLDHAGDVLHVAGNALVLISMMCVGSGWVFSRVSVDFRRFMSQMGTFVVIYLAFAIFGITKYRNSFGGSIDFIIVVVYFTGVLLSVVQLRTCIEDLRVLIAGSTNSGRSSANAANATTTTSHDPEDTVLFLRMQCLRFPFALNVALVVAAWLLQGFALNAEENEYLSDAVGEFQSIVWSVMAIIFVRREPVIY</sequence>
<evidence type="ECO:0000313" key="2">
    <source>
        <dbReference type="EMBL" id="CUG90424.1"/>
    </source>
</evidence>
<keyword evidence="3" id="KW-1185">Reference proteome</keyword>